<keyword evidence="2 4" id="KW-0067">ATP-binding</keyword>
<feature type="active site" description="Proton acceptor" evidence="3">
    <location>
        <position position="221"/>
    </location>
</feature>
<dbReference type="InterPro" id="IPR008271">
    <property type="entry name" value="Ser/Thr_kinase_AS"/>
</dbReference>
<proteinExistence type="inferred from homology"/>
<name>A0A4P9XB51_9FUNG</name>
<dbReference type="Proteomes" id="UP000274922">
    <property type="component" value="Unassembled WGS sequence"/>
</dbReference>
<dbReference type="GO" id="GO:0004674">
    <property type="term" value="F:protein serine/threonine kinase activity"/>
    <property type="evidence" value="ECO:0007669"/>
    <property type="project" value="UniProtKB-KW"/>
</dbReference>
<accession>A0A4P9XB51</accession>
<feature type="binding site" evidence="5">
    <location>
        <position position="82"/>
    </location>
    <ligand>
        <name>ATP</name>
        <dbReference type="ChEBI" id="CHEBI:30616"/>
    </ligand>
</feature>
<dbReference type="PROSITE" id="PS00107">
    <property type="entry name" value="PROTEIN_KINASE_ATP"/>
    <property type="match status" value="1"/>
</dbReference>
<evidence type="ECO:0000259" key="7">
    <source>
        <dbReference type="PROSITE" id="PS50011"/>
    </source>
</evidence>
<feature type="domain" description="Protein kinase" evidence="7">
    <location>
        <begin position="49"/>
        <end position="346"/>
    </location>
</feature>
<dbReference type="InterPro" id="IPR017348">
    <property type="entry name" value="PIM1/2/3"/>
</dbReference>
<dbReference type="STRING" id="1555241.A0A4P9XB51"/>
<evidence type="ECO:0000256" key="5">
    <source>
        <dbReference type="PROSITE-ProRule" id="PRU10141"/>
    </source>
</evidence>
<evidence type="ECO:0000256" key="1">
    <source>
        <dbReference type="ARBA" id="ARBA00022741"/>
    </source>
</evidence>
<protein>
    <recommendedName>
        <fullName evidence="7">Protein kinase domain-containing protein</fullName>
    </recommendedName>
</protein>
<dbReference type="EMBL" id="ML014140">
    <property type="protein sequence ID" value="RKP02585.1"/>
    <property type="molecule type" value="Genomic_DNA"/>
</dbReference>
<dbReference type="InterPro" id="IPR011009">
    <property type="entry name" value="Kinase-like_dom_sf"/>
</dbReference>
<evidence type="ECO:0000313" key="8">
    <source>
        <dbReference type="EMBL" id="RKP02585.1"/>
    </source>
</evidence>
<dbReference type="GO" id="GO:0005829">
    <property type="term" value="C:cytosol"/>
    <property type="evidence" value="ECO:0007669"/>
    <property type="project" value="TreeGrafter"/>
</dbReference>
<keyword evidence="1 5" id="KW-0547">Nucleotide-binding</keyword>
<dbReference type="GO" id="GO:0035556">
    <property type="term" value="P:intracellular signal transduction"/>
    <property type="evidence" value="ECO:0007669"/>
    <property type="project" value="TreeGrafter"/>
</dbReference>
<comment type="similarity">
    <text evidence="6">Belongs to the protein kinase superfamily.</text>
</comment>
<dbReference type="GO" id="GO:0045719">
    <property type="term" value="P:negative regulation of glycogen biosynthetic process"/>
    <property type="evidence" value="ECO:0007669"/>
    <property type="project" value="TreeGrafter"/>
</dbReference>
<dbReference type="AlphaFoldDB" id="A0A4P9XB51"/>
<dbReference type="PANTHER" id="PTHR24346">
    <property type="entry name" value="MAP/MICROTUBULE AFFINITY-REGULATING KINASE"/>
    <property type="match status" value="1"/>
</dbReference>
<feature type="binding site" evidence="4">
    <location>
        <begin position="55"/>
        <end position="63"/>
    </location>
    <ligand>
        <name>ATP</name>
        <dbReference type="ChEBI" id="CHEBI:30616"/>
    </ligand>
</feature>
<evidence type="ECO:0000256" key="4">
    <source>
        <dbReference type="PIRSR" id="PIRSR037993-2"/>
    </source>
</evidence>
<dbReference type="Gene3D" id="3.30.200.20">
    <property type="entry name" value="Phosphorylase Kinase, domain 1"/>
    <property type="match status" value="1"/>
</dbReference>
<dbReference type="InterPro" id="IPR017441">
    <property type="entry name" value="Protein_kinase_ATP_BS"/>
</dbReference>
<evidence type="ECO:0000256" key="3">
    <source>
        <dbReference type="PIRSR" id="PIRSR037993-1"/>
    </source>
</evidence>
<dbReference type="Pfam" id="PF00069">
    <property type="entry name" value="Pkinase"/>
    <property type="match status" value="2"/>
</dbReference>
<keyword evidence="6" id="KW-0418">Kinase</keyword>
<dbReference type="GO" id="GO:0043066">
    <property type="term" value="P:negative regulation of apoptotic process"/>
    <property type="evidence" value="ECO:0007669"/>
    <property type="project" value="InterPro"/>
</dbReference>
<dbReference type="SMART" id="SM00220">
    <property type="entry name" value="S_TKc"/>
    <property type="match status" value="1"/>
</dbReference>
<keyword evidence="6" id="KW-0723">Serine/threonine-protein kinase</keyword>
<sequence length="353" mass="39670">MVAAASRAAQHPLHHANGPVSQVGSGKFSCVSERYLHDYTLDAAFTAQYLLGDELGCGGFGFVCSAIHRRSGVEVAVKFVLKRKIPSRGWVFDPLYRGGNALPSEIAILRRLSHDNIVRFLDFYEDAVFFYVVTEYHGTPWATKTARLNAVPLMSPRVASLQALDRPSLSQAIPCRRRSSCDLFECIEQHERFTEMQAQRVFGQIVSAIYHLHSRGYVHRDLKDENCLVDRTFTVKLVDFGSAAPLPDGSRLFDRFLGTVQYAAPEILRGEKYRGPEAEVWALGCCLYIMLSGEVPFVAPAQALHGTFTPCRYPLSPACLHLLGRLLEKSDRRRITILEVVQHPWLRDYVTLV</sequence>
<gene>
    <name evidence="8" type="ORF">CXG81DRAFT_10642</name>
</gene>
<dbReference type="FunFam" id="1.10.510.10:FF:000571">
    <property type="entry name" value="Maternal embryonic leucine zipper kinase"/>
    <property type="match status" value="1"/>
</dbReference>
<dbReference type="PROSITE" id="PS00108">
    <property type="entry name" value="PROTEIN_KINASE_ST"/>
    <property type="match status" value="1"/>
</dbReference>
<reference evidence="9" key="1">
    <citation type="journal article" date="2018" name="Nat. Microbiol.">
        <title>Leveraging single-cell genomics to expand the fungal tree of life.</title>
        <authorList>
            <person name="Ahrendt S.R."/>
            <person name="Quandt C.A."/>
            <person name="Ciobanu D."/>
            <person name="Clum A."/>
            <person name="Salamov A."/>
            <person name="Andreopoulos B."/>
            <person name="Cheng J.F."/>
            <person name="Woyke T."/>
            <person name="Pelin A."/>
            <person name="Henrissat B."/>
            <person name="Reynolds N.K."/>
            <person name="Benny G.L."/>
            <person name="Smith M.E."/>
            <person name="James T.Y."/>
            <person name="Grigoriev I.V."/>
        </authorList>
    </citation>
    <scope>NUCLEOTIDE SEQUENCE [LARGE SCALE GENOMIC DNA]</scope>
    <source>
        <strain evidence="9">ATCC 52028</strain>
    </source>
</reference>
<organism evidence="8 9">
    <name type="scientific">Caulochytrium protostelioides</name>
    <dbReference type="NCBI Taxonomy" id="1555241"/>
    <lineage>
        <taxon>Eukaryota</taxon>
        <taxon>Fungi</taxon>
        <taxon>Fungi incertae sedis</taxon>
        <taxon>Chytridiomycota</taxon>
        <taxon>Chytridiomycota incertae sedis</taxon>
        <taxon>Chytridiomycetes</taxon>
        <taxon>Caulochytriales</taxon>
        <taxon>Caulochytriaceae</taxon>
        <taxon>Caulochytrium</taxon>
    </lineage>
</organism>
<dbReference type="GO" id="GO:0005524">
    <property type="term" value="F:ATP binding"/>
    <property type="evidence" value="ECO:0007669"/>
    <property type="project" value="UniProtKB-UniRule"/>
</dbReference>
<dbReference type="SUPFAM" id="SSF56112">
    <property type="entry name" value="Protein kinase-like (PK-like)"/>
    <property type="match status" value="1"/>
</dbReference>
<keyword evidence="6" id="KW-0808">Transferase</keyword>
<evidence type="ECO:0000256" key="2">
    <source>
        <dbReference type="ARBA" id="ARBA00022840"/>
    </source>
</evidence>
<dbReference type="PIRSF" id="PIRSF037993">
    <property type="entry name" value="STPK_Pim-1"/>
    <property type="match status" value="1"/>
</dbReference>
<dbReference type="InterPro" id="IPR000719">
    <property type="entry name" value="Prot_kinase_dom"/>
</dbReference>
<evidence type="ECO:0000313" key="9">
    <source>
        <dbReference type="Proteomes" id="UP000274922"/>
    </source>
</evidence>
<dbReference type="PANTHER" id="PTHR24346:SF72">
    <property type="entry name" value="CAMK PROTEIN KINASE"/>
    <property type="match status" value="1"/>
</dbReference>
<dbReference type="GO" id="GO:0005634">
    <property type="term" value="C:nucleus"/>
    <property type="evidence" value="ECO:0007669"/>
    <property type="project" value="TreeGrafter"/>
</dbReference>
<feature type="binding site" evidence="4">
    <location>
        <position position="182"/>
    </location>
    <ligand>
        <name>ATP</name>
        <dbReference type="ChEBI" id="CHEBI:30616"/>
    </ligand>
</feature>
<keyword evidence="9" id="KW-1185">Reference proteome</keyword>
<dbReference type="OrthoDB" id="10252171at2759"/>
<feature type="binding site" evidence="4">
    <location>
        <position position="78"/>
    </location>
    <ligand>
        <name>ATP</name>
        <dbReference type="ChEBI" id="CHEBI:30616"/>
    </ligand>
</feature>
<dbReference type="PROSITE" id="PS50011">
    <property type="entry name" value="PROTEIN_KINASE_DOM"/>
    <property type="match status" value="1"/>
</dbReference>
<evidence type="ECO:0000256" key="6">
    <source>
        <dbReference type="RuleBase" id="RU000304"/>
    </source>
</evidence>
<dbReference type="Gene3D" id="1.10.510.10">
    <property type="entry name" value="Transferase(Phosphotransferase) domain 1"/>
    <property type="match status" value="1"/>
</dbReference>